<dbReference type="Pfam" id="PF02502">
    <property type="entry name" value="LacAB_rpiB"/>
    <property type="match status" value="1"/>
</dbReference>
<dbReference type="SUPFAM" id="SSF89623">
    <property type="entry name" value="Ribose/Galactose isomerase RpiB/AlsB"/>
    <property type="match status" value="1"/>
</dbReference>
<dbReference type="Gene3D" id="3.40.1400.10">
    <property type="entry name" value="Sugar-phosphate isomerase, RpiB/LacA/LacB"/>
    <property type="match status" value="1"/>
</dbReference>
<dbReference type="RefSeq" id="WP_150032478.1">
    <property type="nucleotide sequence ID" value="NZ_VWSH01000002.1"/>
</dbReference>
<name>A0A5M6CNS0_9BACT</name>
<dbReference type="InterPro" id="IPR036569">
    <property type="entry name" value="RpiB_LacA_LacB_sf"/>
</dbReference>
<evidence type="ECO:0000256" key="4">
    <source>
        <dbReference type="PIRSR" id="PIRSR005384-2"/>
    </source>
</evidence>
<feature type="binding site" evidence="4">
    <location>
        <position position="107"/>
    </location>
    <ligand>
        <name>D-ribulose 5-phosphate</name>
        <dbReference type="ChEBI" id="CHEBI:58121"/>
    </ligand>
</feature>
<comment type="caution">
    <text evidence="5">The sequence shown here is derived from an EMBL/GenBank/DDBJ whole genome shotgun (WGS) entry which is preliminary data.</text>
</comment>
<keyword evidence="6" id="KW-1185">Reference proteome</keyword>
<dbReference type="InterPro" id="IPR003500">
    <property type="entry name" value="RpiB_LacA_LacB"/>
</dbReference>
<feature type="binding site" evidence="4">
    <location>
        <begin position="74"/>
        <end position="78"/>
    </location>
    <ligand>
        <name>D-ribulose 5-phosphate</name>
        <dbReference type="ChEBI" id="CHEBI:58121"/>
    </ligand>
</feature>
<evidence type="ECO:0000256" key="1">
    <source>
        <dbReference type="ARBA" id="ARBA00008754"/>
    </source>
</evidence>
<protein>
    <submittedName>
        <fullName evidence="5">Ribose 5-phosphate isomerase B</fullName>
        <ecNumber evidence="5">5.3.1.6</ecNumber>
    </submittedName>
</protein>
<dbReference type="InterPro" id="IPR004785">
    <property type="entry name" value="RpiB"/>
</dbReference>
<feature type="binding site" evidence="4">
    <location>
        <begin position="16"/>
        <end position="17"/>
    </location>
    <ligand>
        <name>D-ribulose 5-phosphate</name>
        <dbReference type="ChEBI" id="CHEBI:58121"/>
    </ligand>
</feature>
<sequence>MQNTFDKSLPVAIGSDHAGFHYKEQLKTWLTQQGWQVDDKGTHSTDSTDYPDYAHPVAQMVEDGKAAAGILICGSGNGVCMTANKHKGIRAALCWNEELASLARQHNNANVLCMPERFVPYETAQRMAELFLTTEFEGGRHERRVEKI</sequence>
<dbReference type="NCBIfam" id="TIGR01120">
    <property type="entry name" value="rpiB"/>
    <property type="match status" value="1"/>
</dbReference>
<dbReference type="EMBL" id="VWSH01000002">
    <property type="protein sequence ID" value="KAA5534799.1"/>
    <property type="molecule type" value="Genomic_DNA"/>
</dbReference>
<evidence type="ECO:0000313" key="6">
    <source>
        <dbReference type="Proteomes" id="UP000323632"/>
    </source>
</evidence>
<evidence type="ECO:0000256" key="3">
    <source>
        <dbReference type="PIRSR" id="PIRSR005384-1"/>
    </source>
</evidence>
<dbReference type="AlphaFoldDB" id="A0A5M6CNS0"/>
<dbReference type="NCBIfam" id="TIGR00689">
    <property type="entry name" value="rpiB_lacA_lacB"/>
    <property type="match status" value="1"/>
</dbReference>
<dbReference type="EC" id="5.3.1.6" evidence="5"/>
<organism evidence="5 6">
    <name type="scientific">Taibaiella lutea</name>
    <dbReference type="NCBI Taxonomy" id="2608001"/>
    <lineage>
        <taxon>Bacteria</taxon>
        <taxon>Pseudomonadati</taxon>
        <taxon>Bacteroidota</taxon>
        <taxon>Chitinophagia</taxon>
        <taxon>Chitinophagales</taxon>
        <taxon>Chitinophagaceae</taxon>
        <taxon>Taibaiella</taxon>
    </lineage>
</organism>
<feature type="active site" description="Proton donor" evidence="3">
    <location>
        <position position="106"/>
    </location>
</feature>
<feature type="binding site" evidence="4">
    <location>
        <position position="144"/>
    </location>
    <ligand>
        <name>D-ribulose 5-phosphate</name>
        <dbReference type="ChEBI" id="CHEBI:58121"/>
    </ligand>
</feature>
<keyword evidence="2 5" id="KW-0413">Isomerase</keyword>
<dbReference type="NCBIfam" id="NF004051">
    <property type="entry name" value="PRK05571.1"/>
    <property type="match status" value="1"/>
</dbReference>
<dbReference type="GO" id="GO:0009052">
    <property type="term" value="P:pentose-phosphate shunt, non-oxidative branch"/>
    <property type="evidence" value="ECO:0007669"/>
    <property type="project" value="TreeGrafter"/>
</dbReference>
<dbReference type="PIRSF" id="PIRSF005384">
    <property type="entry name" value="RpiB_LacA_B"/>
    <property type="match status" value="1"/>
</dbReference>
<dbReference type="GO" id="GO:0019316">
    <property type="term" value="P:D-allose catabolic process"/>
    <property type="evidence" value="ECO:0007669"/>
    <property type="project" value="TreeGrafter"/>
</dbReference>
<evidence type="ECO:0000313" key="5">
    <source>
        <dbReference type="EMBL" id="KAA5534799.1"/>
    </source>
</evidence>
<feature type="binding site" evidence="4">
    <location>
        <position position="117"/>
    </location>
    <ligand>
        <name>D-ribulose 5-phosphate</name>
        <dbReference type="ChEBI" id="CHEBI:58121"/>
    </ligand>
</feature>
<proteinExistence type="inferred from homology"/>
<dbReference type="PANTHER" id="PTHR30345">
    <property type="entry name" value="RIBOSE-5-PHOSPHATE ISOMERASE B"/>
    <property type="match status" value="1"/>
</dbReference>
<dbReference type="GO" id="GO:0004751">
    <property type="term" value="F:ribose-5-phosphate isomerase activity"/>
    <property type="evidence" value="ECO:0007669"/>
    <property type="project" value="UniProtKB-EC"/>
</dbReference>
<dbReference type="PANTHER" id="PTHR30345:SF0">
    <property type="entry name" value="DNA DAMAGE-REPAIR_TOLERATION PROTEIN DRT102"/>
    <property type="match status" value="1"/>
</dbReference>
<gene>
    <name evidence="5" type="primary">rpiB</name>
    <name evidence="5" type="ORF">F0919_09325</name>
</gene>
<accession>A0A5M6CNS0</accession>
<feature type="active site" description="Proton acceptor" evidence="3">
    <location>
        <position position="73"/>
    </location>
</feature>
<feature type="binding site" evidence="4">
    <location>
        <position position="140"/>
    </location>
    <ligand>
        <name>D-ribulose 5-phosphate</name>
        <dbReference type="ChEBI" id="CHEBI:58121"/>
    </ligand>
</feature>
<reference evidence="5 6" key="1">
    <citation type="submission" date="2019-09" db="EMBL/GenBank/DDBJ databases">
        <title>Genome sequence and assembly of Taibaiella sp.</title>
        <authorList>
            <person name="Chhetri G."/>
        </authorList>
    </citation>
    <scope>NUCLEOTIDE SEQUENCE [LARGE SCALE GENOMIC DNA]</scope>
    <source>
        <strain evidence="5 6">KVB11</strain>
    </source>
</reference>
<comment type="similarity">
    <text evidence="1">Belongs to the LacAB/RpiB family.</text>
</comment>
<evidence type="ECO:0000256" key="2">
    <source>
        <dbReference type="ARBA" id="ARBA00023235"/>
    </source>
</evidence>
<dbReference type="Proteomes" id="UP000323632">
    <property type="component" value="Unassembled WGS sequence"/>
</dbReference>